<evidence type="ECO:0000313" key="1">
    <source>
        <dbReference type="EMBL" id="AUG32453.1"/>
    </source>
</evidence>
<dbReference type="GO" id="GO:0016829">
    <property type="term" value="F:lyase activity"/>
    <property type="evidence" value="ECO:0007669"/>
    <property type="project" value="UniProtKB-KW"/>
</dbReference>
<name>A0A2H4ZPL0_9EUKA</name>
<keyword evidence="1" id="KW-0456">Lyase</keyword>
<organism evidence="1">
    <name type="scientific">Paulinella longichromatophora</name>
    <dbReference type="NCBI Taxonomy" id="1708747"/>
    <lineage>
        <taxon>Eukaryota</taxon>
        <taxon>Sar</taxon>
        <taxon>Rhizaria</taxon>
        <taxon>Cercozoa</taxon>
        <taxon>Imbricatea</taxon>
        <taxon>Silicofilosea</taxon>
        <taxon>Euglyphida</taxon>
        <taxon>Paulinellidae</taxon>
        <taxon>Paulinella</taxon>
    </lineage>
</organism>
<dbReference type="AlphaFoldDB" id="A0A2H4ZPL0"/>
<reference evidence="1" key="1">
    <citation type="submission" date="2017-10" db="EMBL/GenBank/DDBJ databases">
        <title>Paulinella longichromatophora chromatophore genome.</title>
        <authorList>
            <person name="Lhee D."/>
            <person name="Yoon H.S."/>
        </authorList>
    </citation>
    <scope>NUCLEOTIDE SEQUENCE</scope>
</reference>
<sequence length="196" mass="22143">MMGMIFSISYLAMISDNNLIQTSSLMQLKDKPPKQAISLLLLGLRQDGIETRSLCCSGLMVEYDQISWSLLQLVLSSDENAIIRAEAIDSVTQQSIIYGWNTIRQSFIKDLSRLVRRVILSVVLQQPQIPARWLMDLSKLAIVDNDRIIRVNGTEIFGRLIRECPDQAKEALEILMRLKGDIDSRVAASATNSLYR</sequence>
<dbReference type="SUPFAM" id="SSF48371">
    <property type="entry name" value="ARM repeat"/>
    <property type="match status" value="1"/>
</dbReference>
<keyword evidence="1" id="KW-0934">Plastid</keyword>
<protein>
    <submittedName>
        <fullName evidence="1">HEAT repeat-containing PBS lyase</fullName>
    </submittedName>
</protein>
<accession>A0A2H4ZPL0</accession>
<geneLocation type="plastid" evidence="1"/>
<proteinExistence type="predicted"/>
<dbReference type="EMBL" id="MG264610">
    <property type="protein sequence ID" value="AUG32453.1"/>
    <property type="molecule type" value="Genomic_DNA"/>
</dbReference>
<dbReference type="InterPro" id="IPR016024">
    <property type="entry name" value="ARM-type_fold"/>
</dbReference>
<gene>
    <name evidence="1" type="ORF">PLO_458</name>
</gene>